<name>A0ABU0YJF6_9PROT</name>
<keyword evidence="7" id="KW-1185">Reference proteome</keyword>
<dbReference type="NCBIfam" id="TIGR01729">
    <property type="entry name" value="taurine_ABC_bnd"/>
    <property type="match status" value="1"/>
</dbReference>
<evidence type="ECO:0000256" key="4">
    <source>
        <dbReference type="SAM" id="SignalP"/>
    </source>
</evidence>
<dbReference type="InterPro" id="IPR001638">
    <property type="entry name" value="Solute-binding_3/MltF_N"/>
</dbReference>
<dbReference type="Proteomes" id="UP001230156">
    <property type="component" value="Unassembled WGS sequence"/>
</dbReference>
<dbReference type="EMBL" id="JAUYVI010000003">
    <property type="protein sequence ID" value="MDQ7247847.1"/>
    <property type="molecule type" value="Genomic_DNA"/>
</dbReference>
<comment type="caution">
    <text evidence="6">The sequence shown here is derived from an EMBL/GenBank/DDBJ whole genome shotgun (WGS) entry which is preliminary data.</text>
</comment>
<evidence type="ECO:0000259" key="5">
    <source>
        <dbReference type="SMART" id="SM00062"/>
    </source>
</evidence>
<dbReference type="InterPro" id="IPR015168">
    <property type="entry name" value="SsuA/THI5"/>
</dbReference>
<sequence length="337" mass="35650">MSLARTLVAAMAFGLGLSSAALAEDQTITIAYQTGFSPWTRAVASGEFNQIPGWKVEFRQFNSGAEIFAAIAAGDVQIGEVGSSPFAASVSKGIDVKAIYISGAAGEDEALVVRNGSGIETLADLKGKKLAAAPVSTDHFMLLSTLKQEGIKPDEATVLAIPQPEIVAGWTRGDIDAAFVWDPALGKLQETGKVILTAKQAAERGAVTFGALVATGDLVKEHADFVQKFVKIVDKYYRDQHDNPQNWSADSENVKVLSKFTGGKPEDIAARIKVSVYVPASDQASAQWLGGGEGSKLAAVLKDTAVFLKEQQKINAVLDSYAAFVDPRFVQATLASN</sequence>
<organism evidence="6 7">
    <name type="scientific">Dongia sedimenti</name>
    <dbReference type="NCBI Taxonomy" id="3064282"/>
    <lineage>
        <taxon>Bacteria</taxon>
        <taxon>Pseudomonadati</taxon>
        <taxon>Pseudomonadota</taxon>
        <taxon>Alphaproteobacteria</taxon>
        <taxon>Rhodospirillales</taxon>
        <taxon>Dongiaceae</taxon>
        <taxon>Dongia</taxon>
    </lineage>
</organism>
<dbReference type="PANTHER" id="PTHR30024">
    <property type="entry name" value="ALIPHATIC SULFONATES-BINDING PROTEIN-RELATED"/>
    <property type="match status" value="1"/>
</dbReference>
<evidence type="ECO:0000313" key="7">
    <source>
        <dbReference type="Proteomes" id="UP001230156"/>
    </source>
</evidence>
<feature type="signal peptide" evidence="4">
    <location>
        <begin position="1"/>
        <end position="23"/>
    </location>
</feature>
<reference evidence="7" key="1">
    <citation type="submission" date="2023-08" db="EMBL/GenBank/DDBJ databases">
        <title>Rhodospirillaceae gen. nov., a novel taxon isolated from the Yangtze River Yuezi River estuary sludge.</title>
        <authorList>
            <person name="Ruan L."/>
        </authorList>
    </citation>
    <scope>NUCLEOTIDE SEQUENCE [LARGE SCALE GENOMIC DNA]</scope>
    <source>
        <strain evidence="7">R-7</strain>
    </source>
</reference>
<evidence type="ECO:0000313" key="6">
    <source>
        <dbReference type="EMBL" id="MDQ7247847.1"/>
    </source>
</evidence>
<proteinExistence type="inferred from homology"/>
<evidence type="ECO:0000256" key="1">
    <source>
        <dbReference type="ARBA" id="ARBA00004418"/>
    </source>
</evidence>
<dbReference type="Pfam" id="PF09084">
    <property type="entry name" value="NMT1"/>
    <property type="match status" value="1"/>
</dbReference>
<dbReference type="SMART" id="SM00062">
    <property type="entry name" value="PBPb"/>
    <property type="match status" value="1"/>
</dbReference>
<dbReference type="Gene3D" id="3.40.190.10">
    <property type="entry name" value="Periplasmic binding protein-like II"/>
    <property type="match status" value="2"/>
</dbReference>
<evidence type="ECO:0000256" key="2">
    <source>
        <dbReference type="ARBA" id="ARBA00010742"/>
    </source>
</evidence>
<dbReference type="SUPFAM" id="SSF53850">
    <property type="entry name" value="Periplasmic binding protein-like II"/>
    <property type="match status" value="1"/>
</dbReference>
<keyword evidence="3 4" id="KW-0732">Signal</keyword>
<comment type="similarity">
    <text evidence="2">Belongs to the bacterial solute-binding protein SsuA/TauA family.</text>
</comment>
<evidence type="ECO:0000256" key="3">
    <source>
        <dbReference type="ARBA" id="ARBA00022729"/>
    </source>
</evidence>
<dbReference type="InterPro" id="IPR010068">
    <property type="entry name" value="Peri-bd_TauA"/>
</dbReference>
<protein>
    <submittedName>
        <fullName evidence="6">Taurine ABC transporter substrate-binding protein</fullName>
    </submittedName>
</protein>
<accession>A0ABU0YJF6</accession>
<feature type="domain" description="Solute-binding protein family 3/N-terminal" evidence="5">
    <location>
        <begin position="27"/>
        <end position="240"/>
    </location>
</feature>
<feature type="chain" id="PRO_5047100340" evidence="4">
    <location>
        <begin position="24"/>
        <end position="337"/>
    </location>
</feature>
<dbReference type="RefSeq" id="WP_379955287.1">
    <property type="nucleotide sequence ID" value="NZ_JAUYVI010000003.1"/>
</dbReference>
<comment type="subcellular location">
    <subcellularLocation>
        <location evidence="1">Periplasm</location>
    </subcellularLocation>
</comment>
<gene>
    <name evidence="6" type="primary">tauA</name>
    <name evidence="6" type="ORF">Q8A70_09225</name>
</gene>
<dbReference type="PANTHER" id="PTHR30024:SF47">
    <property type="entry name" value="TAURINE-BINDING PERIPLASMIC PROTEIN"/>
    <property type="match status" value="1"/>
</dbReference>